<gene>
    <name evidence="2" type="primary">REG1</name>
    <name evidence="2" type="ORF">GGI25_006055</name>
</gene>
<protein>
    <submittedName>
        <fullName evidence="2">Protein phosphatase regulator</fullName>
    </submittedName>
</protein>
<feature type="region of interest" description="Disordered" evidence="1">
    <location>
        <begin position="505"/>
        <end position="525"/>
    </location>
</feature>
<dbReference type="OrthoDB" id="5563539at2759"/>
<feature type="compositionally biased region" description="Polar residues" evidence="1">
    <location>
        <begin position="178"/>
        <end position="193"/>
    </location>
</feature>
<accession>A0A9W8KVV7</accession>
<comment type="caution">
    <text evidence="2">The sequence shown here is derived from an EMBL/GenBank/DDBJ whole genome shotgun (WGS) entry which is preliminary data.</text>
</comment>
<feature type="compositionally biased region" description="Polar residues" evidence="1">
    <location>
        <begin position="508"/>
        <end position="518"/>
    </location>
</feature>
<proteinExistence type="predicted"/>
<feature type="compositionally biased region" description="Polar residues" evidence="1">
    <location>
        <begin position="421"/>
        <end position="434"/>
    </location>
</feature>
<dbReference type="Proteomes" id="UP001151518">
    <property type="component" value="Unassembled WGS sequence"/>
</dbReference>
<evidence type="ECO:0000256" key="1">
    <source>
        <dbReference type="SAM" id="MobiDB-lite"/>
    </source>
</evidence>
<feature type="region of interest" description="Disordered" evidence="1">
    <location>
        <begin position="155"/>
        <end position="202"/>
    </location>
</feature>
<evidence type="ECO:0000313" key="2">
    <source>
        <dbReference type="EMBL" id="KAJ2669715.1"/>
    </source>
</evidence>
<sequence length="733" mass="81928">MDSHRELFDVLLLSHYNVYERYPELVQRVDYFLHEWNEELLARTESLLRKQARSLRNISTGTSNAEDDAFTHSRSLNVAWRQWAVCRLQLPRYPPERINWNKDADPVFLYGQMPALRLEVPWSAHSMSVGQRTSLNPAALKPALKRTDLQTFLTSPTLSPAASPPYSPLHSPAMSVRESMSTSSFTSDATLENETPPPLLKPRLRFNDKVEQCMVVFNQEKEYLPTDYEDNADDCDEDEDAEVDGYLPFSSGIKTKTARRLHRTSAKSRSGRSRHTLVIKLAPTHLKGDHRKLAFTATANRFVSHTLKGSSKYGTGHGSDEDDDEFYYGYNDYYDEEEDPFSDTLASLGRRSDAATERTVNRYISKSSGSSSGIASGVSGYVQGYVQSVAGQVRKLVSDAVSVSTFSGEKAAKAQRRRNSSDLCQQKQQPNSDHVVSDPFASCQYTQQQQQQQQSPSAFTGSIDDDGGLREVKSGASQTLSVAKETLNGTTRVTLSSSTYVVRDPFSSAPQHSPTSSEPVDHVPFDDDEDAIIQEFEREMQKYNGSTNSSHNRNHQLSSEQQQQHLFSGNFVNHNSYPGDQQHNNNGQFNAMATTDHWDDCEYDVYDSEFQSYNDDDGDNEFGFRDDRNNGDCASYSYLAHSTRNAAYGGVKQSPSGAVLKDPFSSASSARESSNDMITHANSCNTKAHTAAAAPLQQRIRNDSIIDRAEDTIVNTVDAVKWCASFISNYTIF</sequence>
<dbReference type="AlphaFoldDB" id="A0A9W8KVV7"/>
<name>A0A9W8KVV7_9FUNG</name>
<organism evidence="2 3">
    <name type="scientific">Coemansia spiralis</name>
    <dbReference type="NCBI Taxonomy" id="417178"/>
    <lineage>
        <taxon>Eukaryota</taxon>
        <taxon>Fungi</taxon>
        <taxon>Fungi incertae sedis</taxon>
        <taxon>Zoopagomycota</taxon>
        <taxon>Kickxellomycotina</taxon>
        <taxon>Kickxellomycetes</taxon>
        <taxon>Kickxellales</taxon>
        <taxon>Kickxellaceae</taxon>
        <taxon>Coemansia</taxon>
    </lineage>
</organism>
<dbReference type="EMBL" id="JANBTW010000142">
    <property type="protein sequence ID" value="KAJ2669715.1"/>
    <property type="molecule type" value="Genomic_DNA"/>
</dbReference>
<evidence type="ECO:0000313" key="3">
    <source>
        <dbReference type="Proteomes" id="UP001151518"/>
    </source>
</evidence>
<reference evidence="2" key="1">
    <citation type="submission" date="2022-07" db="EMBL/GenBank/DDBJ databases">
        <title>Phylogenomic reconstructions and comparative analyses of Kickxellomycotina fungi.</title>
        <authorList>
            <person name="Reynolds N.K."/>
            <person name="Stajich J.E."/>
            <person name="Barry K."/>
            <person name="Grigoriev I.V."/>
            <person name="Crous P."/>
            <person name="Smith M.E."/>
        </authorList>
    </citation>
    <scope>NUCLEOTIDE SEQUENCE</scope>
    <source>
        <strain evidence="2">NRRL 3115</strain>
    </source>
</reference>
<feature type="region of interest" description="Disordered" evidence="1">
    <location>
        <begin position="407"/>
        <end position="471"/>
    </location>
</feature>